<dbReference type="InterPro" id="IPR029000">
    <property type="entry name" value="Cyclophilin-like_dom_sf"/>
</dbReference>
<comment type="subcellular location">
    <subcellularLocation>
        <location evidence="1">Nucleus</location>
    </subcellularLocation>
</comment>
<dbReference type="PROSITE" id="PS50072">
    <property type="entry name" value="CSA_PPIASE_2"/>
    <property type="match status" value="1"/>
</dbReference>
<evidence type="ECO:0000313" key="8">
    <source>
        <dbReference type="Proteomes" id="UP000054928"/>
    </source>
</evidence>
<dbReference type="GO" id="GO:0003755">
    <property type="term" value="F:peptidyl-prolyl cis-trans isomerase activity"/>
    <property type="evidence" value="ECO:0007669"/>
    <property type="project" value="InterPro"/>
</dbReference>
<feature type="compositionally biased region" description="Basic and acidic residues" evidence="5">
    <location>
        <begin position="1162"/>
        <end position="1171"/>
    </location>
</feature>
<feature type="compositionally biased region" description="Basic residues" evidence="5">
    <location>
        <begin position="1257"/>
        <end position="1267"/>
    </location>
</feature>
<protein>
    <submittedName>
        <fullName evidence="7">Peptidylprolyl isomerase</fullName>
    </submittedName>
</protein>
<dbReference type="InterPro" id="IPR002130">
    <property type="entry name" value="Cyclophilin-type_PPIase_dom"/>
</dbReference>
<dbReference type="Pfam" id="PF00160">
    <property type="entry name" value="Pro_isomerase"/>
    <property type="match status" value="1"/>
</dbReference>
<dbReference type="InterPro" id="IPR020892">
    <property type="entry name" value="Cyclophilin-type_PPIase_CS"/>
</dbReference>
<name>A0A0P1B7G7_PLAHL</name>
<feature type="compositionally biased region" description="Basic and acidic residues" evidence="5">
    <location>
        <begin position="1053"/>
        <end position="1073"/>
    </location>
</feature>
<dbReference type="OrthoDB" id="270720at2759"/>
<dbReference type="GO" id="GO:0006457">
    <property type="term" value="P:protein folding"/>
    <property type="evidence" value="ECO:0007669"/>
    <property type="project" value="InterPro"/>
</dbReference>
<dbReference type="GeneID" id="36403078"/>
<evidence type="ECO:0000313" key="7">
    <source>
        <dbReference type="EMBL" id="CEG50302.1"/>
    </source>
</evidence>
<dbReference type="PANTHER" id="PTHR45625">
    <property type="entry name" value="PEPTIDYL-PROLYL CIS-TRANS ISOMERASE-RELATED"/>
    <property type="match status" value="1"/>
</dbReference>
<keyword evidence="7" id="KW-0413">Isomerase</keyword>
<dbReference type="FunFam" id="2.40.100.10:FF:000007">
    <property type="entry name" value="Peptidyl-prolyl cis-trans isomerase CWC27 homolog"/>
    <property type="match status" value="1"/>
</dbReference>
<evidence type="ECO:0000256" key="3">
    <source>
        <dbReference type="ARBA" id="ARBA00023242"/>
    </source>
</evidence>
<dbReference type="InterPro" id="IPR044666">
    <property type="entry name" value="Cyclophilin_A-like"/>
</dbReference>
<dbReference type="PROSITE" id="PS00170">
    <property type="entry name" value="CSA_PPIASE_1"/>
    <property type="match status" value="1"/>
</dbReference>
<proteinExistence type="predicted"/>
<feature type="domain" description="PPIase cyclophilin-type" evidence="6">
    <location>
        <begin position="767"/>
        <end position="916"/>
    </location>
</feature>
<keyword evidence="3" id="KW-0539">Nucleus</keyword>
<organism evidence="7 8">
    <name type="scientific">Plasmopara halstedii</name>
    <name type="common">Downy mildew of sunflower</name>
    <dbReference type="NCBI Taxonomy" id="4781"/>
    <lineage>
        <taxon>Eukaryota</taxon>
        <taxon>Sar</taxon>
        <taxon>Stramenopiles</taxon>
        <taxon>Oomycota</taxon>
        <taxon>Peronosporomycetes</taxon>
        <taxon>Peronosporales</taxon>
        <taxon>Peronosporaceae</taxon>
        <taxon>Plasmopara</taxon>
    </lineage>
</organism>
<feature type="compositionally biased region" description="Polar residues" evidence="5">
    <location>
        <begin position="1041"/>
        <end position="1051"/>
    </location>
</feature>
<reference evidence="8" key="1">
    <citation type="submission" date="2014-09" db="EMBL/GenBank/DDBJ databases">
        <authorList>
            <person name="Sharma Rahul"/>
            <person name="Thines Marco"/>
        </authorList>
    </citation>
    <scope>NUCLEOTIDE SEQUENCE [LARGE SCALE GENOMIC DNA]</scope>
</reference>
<dbReference type="PANTHER" id="PTHR45625:SF6">
    <property type="entry name" value="SPLICEOSOME-ASSOCIATED PROTEIN CWC27 HOMOLOG"/>
    <property type="match status" value="1"/>
</dbReference>
<dbReference type="SUPFAM" id="SSF82185">
    <property type="entry name" value="Histone H3 K4-specific methyltransferase SET7/9 N-terminal domain"/>
    <property type="match status" value="1"/>
</dbReference>
<dbReference type="CDD" id="cd01925">
    <property type="entry name" value="cyclophilin_CeCYP16-like"/>
    <property type="match status" value="1"/>
</dbReference>
<dbReference type="OMA" id="QVVTDQK"/>
<dbReference type="AlphaFoldDB" id="A0A0P1B7G7"/>
<feature type="region of interest" description="Disordered" evidence="5">
    <location>
        <begin position="1038"/>
        <end position="1073"/>
    </location>
</feature>
<dbReference type="GO" id="GO:0071013">
    <property type="term" value="C:catalytic step 2 spliceosome"/>
    <property type="evidence" value="ECO:0007669"/>
    <property type="project" value="TreeGrafter"/>
</dbReference>
<evidence type="ECO:0000256" key="4">
    <source>
        <dbReference type="SAM" id="Coils"/>
    </source>
</evidence>
<feature type="coiled-coil region" evidence="4">
    <location>
        <begin position="128"/>
        <end position="200"/>
    </location>
</feature>
<evidence type="ECO:0000256" key="2">
    <source>
        <dbReference type="ARBA" id="ARBA00022737"/>
    </source>
</evidence>
<feature type="region of interest" description="Disordered" evidence="5">
    <location>
        <begin position="1160"/>
        <end position="1187"/>
    </location>
</feature>
<dbReference type="RefSeq" id="XP_024586671.1">
    <property type="nucleotide sequence ID" value="XM_024721587.1"/>
</dbReference>
<dbReference type="EMBL" id="CCYD01003101">
    <property type="protein sequence ID" value="CEG50302.1"/>
    <property type="molecule type" value="Genomic_DNA"/>
</dbReference>
<dbReference type="PRINTS" id="PR00153">
    <property type="entry name" value="CSAPPISMRASE"/>
</dbReference>
<feature type="region of interest" description="Disordered" evidence="5">
    <location>
        <begin position="1207"/>
        <end position="1267"/>
    </location>
</feature>
<keyword evidence="8" id="KW-1185">Reference proteome</keyword>
<keyword evidence="4" id="KW-0175">Coiled coil</keyword>
<dbReference type="Gene3D" id="2.20.110.10">
    <property type="entry name" value="Histone H3 K4-specific methyltransferase SET7/9 N-terminal domain"/>
    <property type="match status" value="1"/>
</dbReference>
<evidence type="ECO:0000256" key="1">
    <source>
        <dbReference type="ARBA" id="ARBA00004123"/>
    </source>
</evidence>
<evidence type="ECO:0000256" key="5">
    <source>
        <dbReference type="SAM" id="MobiDB-lite"/>
    </source>
</evidence>
<dbReference type="SMART" id="SM00698">
    <property type="entry name" value="MORN"/>
    <property type="match status" value="5"/>
</dbReference>
<dbReference type="Proteomes" id="UP000054928">
    <property type="component" value="Unassembled WGS sequence"/>
</dbReference>
<evidence type="ECO:0000259" key="6">
    <source>
        <dbReference type="PROSITE" id="PS50072"/>
    </source>
</evidence>
<keyword evidence="2" id="KW-0677">Repeat</keyword>
<dbReference type="Gene3D" id="2.40.100.10">
    <property type="entry name" value="Cyclophilin-like"/>
    <property type="match status" value="1"/>
</dbReference>
<dbReference type="SUPFAM" id="SSF50891">
    <property type="entry name" value="Cyclophilin-like"/>
    <property type="match status" value="1"/>
</dbReference>
<dbReference type="InterPro" id="IPR003409">
    <property type="entry name" value="MORN"/>
</dbReference>
<feature type="compositionally biased region" description="Basic and acidic residues" evidence="5">
    <location>
        <begin position="1237"/>
        <end position="1256"/>
    </location>
</feature>
<dbReference type="STRING" id="4781.A0A0P1B7G7"/>
<accession>A0A0P1B7G7</accession>
<sequence length="1267" mass="146716">MEDHIAVALYDSKISKPEDYQFSSLLRSDFTIPNINLLFKCNAALLKDPFGNVLWPKDWMTQVLPPNEVDRWYYIIHERVQPKPQDDLQDQLYAGGALLILAFVPSECESIDIKTWLLYGITQEYQPLLRLKARMATLRQMLERLRKKPNTLLEIDQIESHQQQIETQSKNSENVTNARLKELTDEISNLERRCRRITRLLMTEPVTMVEVSRMAGSLSNNFNDKVETRTWAATFKSPRGRDLASLALNKTDWRYVCLLQTRPTPRAFFEDDQLSNQTINSEDLLKEVNMRTVLLRRLRHGEGELIVLSNTAEQNDGHPNPVDKTFHYSSIGGMYSGAFRLGQKQGRGQEYSNVGIYNGDYEGNTRCGDGKLIYGKGTVCQGTFDRPQRCYEHNDKLRGRVLKRSLLNGDDFRDGTENGKEMHVKFPDGATYDGEMQDGMITGHGRYVSSTGVIDEGLFDKGVLHGPVCKRTFPDGSFEEGPFREGQLHGRGRQRGRHGEFYEGFFENGARHGRGITWFRGGSSKHVGFWHDDAMEGRGDLYYCHHDNNSINNERMNNSSERVEKWDFWYEGEFMQNETRSRHRLEDLRGLNKHQSSIDHIKYHVPFTTNGKSRERMPFLTTELPHQLEKWRRRKKLNGKRRMERERAYLQQCEINNLSMYYALLDDFCEEWTNRKRNDYEDTLLSGDELRRVQEKREALRAVKEQREKSRAETYCLSPRKKSLAKFEEYLRPVTLIEHLEWERAKGLTMSNIYITEPNTEGKVLLHTSFGDLDVELWPHQAPKACRNFVQLCLEGYYDQTIFHRVIAGFMVQGGDPTGTGKSGESIYGGAFIDEFHSRLKFNHRGLLAMANENKVNTNHSQFFFTLDACEFLNRKNTIFGKVTGNTIFNLLSVGDIETDAQDRPINPPKLLSVEVLWNPFEDIVPRAKVQNVILTEEDALQKKKRERKATRDLKLLSFGDEEKDLEDESHGGVKQAVRKKVKTMMSSHDLLDDRKLKLEVDAEVLQRINKTSEKATAETKNEQALANLKAAVTAAANKTSQSTESSNEQNCGDDKQLASTKTEKSSKCKMTDREEYARLREELRKSKKAVSLLMGDKAKKLEKDRAFQNMLTPLQQQRQKYLQRKKTSSRTAREQETLSKLKKFQTTLIDVNTTANTSKDVTNEAKEESYHGQVLECDDDDDNSNEDKSWMTAKLKFTKHIDDQFRAGHEPSTDDYMTIDTRTETAHGGSRKQKDRQHDRSHNRPQDERYNGYRDHNRRTHHRHRR</sequence>